<feature type="compositionally biased region" description="Pro residues" evidence="6">
    <location>
        <begin position="187"/>
        <end position="207"/>
    </location>
</feature>
<dbReference type="GO" id="GO:0004525">
    <property type="term" value="F:ribonuclease III activity"/>
    <property type="evidence" value="ECO:0007669"/>
    <property type="project" value="InterPro"/>
</dbReference>
<dbReference type="GO" id="GO:0005654">
    <property type="term" value="C:nucleoplasm"/>
    <property type="evidence" value="ECO:0007669"/>
    <property type="project" value="TreeGrafter"/>
</dbReference>
<evidence type="ECO:0000256" key="3">
    <source>
        <dbReference type="ARBA" id="ARBA00022801"/>
    </source>
</evidence>
<dbReference type="SMART" id="SM00535">
    <property type="entry name" value="RIBOc"/>
    <property type="match status" value="1"/>
</dbReference>
<dbReference type="SMART" id="SM00358">
    <property type="entry name" value="DSRM"/>
    <property type="match status" value="1"/>
</dbReference>
<evidence type="ECO:0000256" key="5">
    <source>
        <dbReference type="PROSITE-ProRule" id="PRU00266"/>
    </source>
</evidence>
<dbReference type="GO" id="GO:0006369">
    <property type="term" value="P:termination of RNA polymerase II transcription"/>
    <property type="evidence" value="ECO:0007669"/>
    <property type="project" value="TreeGrafter"/>
</dbReference>
<keyword evidence="1" id="KW-0540">Nuclease</keyword>
<dbReference type="GO" id="GO:0006364">
    <property type="term" value="P:rRNA processing"/>
    <property type="evidence" value="ECO:0007669"/>
    <property type="project" value="TreeGrafter"/>
</dbReference>
<feature type="region of interest" description="Disordered" evidence="6">
    <location>
        <begin position="175"/>
        <end position="211"/>
    </location>
</feature>
<dbReference type="SUPFAM" id="SSF54768">
    <property type="entry name" value="dsRNA-binding domain-like"/>
    <property type="match status" value="1"/>
</dbReference>
<evidence type="ECO:0000313" key="10">
    <source>
        <dbReference type="Proteomes" id="UP001163850"/>
    </source>
</evidence>
<dbReference type="AlphaFoldDB" id="A0AA38Q0Z3"/>
<feature type="domain" description="RNase III" evidence="8">
    <location>
        <begin position="26"/>
        <end position="147"/>
    </location>
</feature>
<feature type="compositionally biased region" description="Low complexity" evidence="6">
    <location>
        <begin position="175"/>
        <end position="186"/>
    </location>
</feature>
<dbReference type="GO" id="GO:0034475">
    <property type="term" value="P:U4 snRNA 3'-end processing"/>
    <property type="evidence" value="ECO:0007669"/>
    <property type="project" value="TreeGrafter"/>
</dbReference>
<dbReference type="EMBL" id="MU801978">
    <property type="protein sequence ID" value="KAJ3984815.1"/>
    <property type="molecule type" value="Genomic_DNA"/>
</dbReference>
<dbReference type="Pfam" id="PF00035">
    <property type="entry name" value="dsrm"/>
    <property type="match status" value="1"/>
</dbReference>
<dbReference type="PROSITE" id="PS50142">
    <property type="entry name" value="RNASE_3_2"/>
    <property type="match status" value="1"/>
</dbReference>
<evidence type="ECO:0000256" key="6">
    <source>
        <dbReference type="SAM" id="MobiDB-lite"/>
    </source>
</evidence>
<comment type="caution">
    <text evidence="9">The sequence shown here is derived from an EMBL/GenBank/DDBJ whole genome shotgun (WGS) entry which is preliminary data.</text>
</comment>
<keyword evidence="4 5" id="KW-0694">RNA-binding</keyword>
<dbReference type="InterPro" id="IPR036389">
    <property type="entry name" value="RNase_III_sf"/>
</dbReference>
<evidence type="ECO:0000256" key="1">
    <source>
        <dbReference type="ARBA" id="ARBA00022722"/>
    </source>
</evidence>
<evidence type="ECO:0000256" key="4">
    <source>
        <dbReference type="ARBA" id="ARBA00022884"/>
    </source>
</evidence>
<dbReference type="PROSITE" id="PS50137">
    <property type="entry name" value="DS_RBD"/>
    <property type="match status" value="1"/>
</dbReference>
<evidence type="ECO:0000259" key="7">
    <source>
        <dbReference type="PROSITE" id="PS50137"/>
    </source>
</evidence>
<dbReference type="PANTHER" id="PTHR11207">
    <property type="entry name" value="RIBONUCLEASE III"/>
    <property type="match status" value="1"/>
</dbReference>
<dbReference type="InterPro" id="IPR000999">
    <property type="entry name" value="RNase_III_dom"/>
</dbReference>
<keyword evidence="2" id="KW-0255">Endonuclease</keyword>
<organism evidence="9 10">
    <name type="scientific">Lentinula detonsa</name>
    <dbReference type="NCBI Taxonomy" id="2804962"/>
    <lineage>
        <taxon>Eukaryota</taxon>
        <taxon>Fungi</taxon>
        <taxon>Dikarya</taxon>
        <taxon>Basidiomycota</taxon>
        <taxon>Agaricomycotina</taxon>
        <taxon>Agaricomycetes</taxon>
        <taxon>Agaricomycetidae</taxon>
        <taxon>Agaricales</taxon>
        <taxon>Marasmiineae</taxon>
        <taxon>Omphalotaceae</taxon>
        <taxon>Lentinula</taxon>
    </lineage>
</organism>
<dbReference type="Proteomes" id="UP001163850">
    <property type="component" value="Unassembled WGS sequence"/>
</dbReference>
<dbReference type="Gene3D" id="3.30.160.20">
    <property type="match status" value="1"/>
</dbReference>
<dbReference type="SUPFAM" id="SSF69065">
    <property type="entry name" value="RNase III domain-like"/>
    <property type="match status" value="1"/>
</dbReference>
<evidence type="ECO:0008006" key="11">
    <source>
        <dbReference type="Google" id="ProtNLM"/>
    </source>
</evidence>
<sequence length="291" mass="32475">MNSHNLPPLPKIDGDVDLTLAVFTYQSYTSPSQPTEYDSDRLAELGEQVLDLAVTNYLYCKQPALDAQNIRDQRRAILRDEKIVQWLDSYNLKTKLRTPDPRILENPQVNQDIIINHFPPMPMLVFCFQEMKKFFLIYVGAVFISSEMSIVENWIVQLIDPDAAIQNTASASASYSSQHSSSMPPQYSAPPPAPPRSSPPPLPPDYPPSSTSPTPLLWLSLATVNQTAAQKHVNISYQAEPTVGPPHAPTWTVHCYIDGQDRGVGRGKSQKVAKEEAARNAYLNMGWMPNV</sequence>
<evidence type="ECO:0000313" key="9">
    <source>
        <dbReference type="EMBL" id="KAJ3984815.1"/>
    </source>
</evidence>
<dbReference type="Pfam" id="PF00636">
    <property type="entry name" value="Ribonuclease_3"/>
    <property type="match status" value="1"/>
</dbReference>
<dbReference type="PANTHER" id="PTHR11207:SF0">
    <property type="entry name" value="RIBONUCLEASE 3"/>
    <property type="match status" value="1"/>
</dbReference>
<feature type="domain" description="DRBM" evidence="7">
    <location>
        <begin position="219"/>
        <end position="287"/>
    </location>
</feature>
<keyword evidence="3" id="KW-0378">Hydrolase</keyword>
<accession>A0AA38Q0Z3</accession>
<name>A0AA38Q0Z3_9AGAR</name>
<evidence type="ECO:0000256" key="2">
    <source>
        <dbReference type="ARBA" id="ARBA00022759"/>
    </source>
</evidence>
<protein>
    <recommendedName>
        <fullName evidence="11">DRBM domain-containing protein</fullName>
    </recommendedName>
</protein>
<reference evidence="9" key="1">
    <citation type="submission" date="2022-08" db="EMBL/GenBank/DDBJ databases">
        <authorList>
            <consortium name="DOE Joint Genome Institute"/>
            <person name="Min B."/>
            <person name="Riley R."/>
            <person name="Sierra-Patev S."/>
            <person name="Naranjo-Ortiz M."/>
            <person name="Looney B."/>
            <person name="Konkel Z."/>
            <person name="Slot J.C."/>
            <person name="Sakamoto Y."/>
            <person name="Steenwyk J.L."/>
            <person name="Rokas A."/>
            <person name="Carro J."/>
            <person name="Camarero S."/>
            <person name="Ferreira P."/>
            <person name="Molpeceres G."/>
            <person name="Ruiz-Duenas F.J."/>
            <person name="Serrano A."/>
            <person name="Henrissat B."/>
            <person name="Drula E."/>
            <person name="Hughes K.W."/>
            <person name="Mata J.L."/>
            <person name="Ishikawa N.K."/>
            <person name="Vargas-Isla R."/>
            <person name="Ushijima S."/>
            <person name="Smith C.A."/>
            <person name="Ahrendt S."/>
            <person name="Andreopoulos W."/>
            <person name="He G."/>
            <person name="Labutti K."/>
            <person name="Lipzen A."/>
            <person name="Ng V."/>
            <person name="Sandor L."/>
            <person name="Barry K."/>
            <person name="Martinez A.T."/>
            <person name="Xiao Y."/>
            <person name="Gibbons J.G."/>
            <person name="Terashima K."/>
            <person name="Hibbett D.S."/>
            <person name="Grigoriev I.V."/>
        </authorList>
    </citation>
    <scope>NUCLEOTIDE SEQUENCE</scope>
    <source>
        <strain evidence="9">TFB7829</strain>
    </source>
</reference>
<evidence type="ECO:0000259" key="8">
    <source>
        <dbReference type="PROSITE" id="PS50142"/>
    </source>
</evidence>
<proteinExistence type="predicted"/>
<gene>
    <name evidence="9" type="ORF">F5890DRAFT_1514400</name>
</gene>
<dbReference type="CDD" id="cd10845">
    <property type="entry name" value="DSRM_RNAse_III_family"/>
    <property type="match status" value="1"/>
</dbReference>
<dbReference type="Gene3D" id="1.10.1520.10">
    <property type="entry name" value="Ribonuclease III domain"/>
    <property type="match status" value="1"/>
</dbReference>
<dbReference type="InterPro" id="IPR014720">
    <property type="entry name" value="dsRBD_dom"/>
</dbReference>
<dbReference type="GO" id="GO:0003723">
    <property type="term" value="F:RNA binding"/>
    <property type="evidence" value="ECO:0007669"/>
    <property type="project" value="UniProtKB-UniRule"/>
</dbReference>